<dbReference type="RefSeq" id="WP_277577053.1">
    <property type="nucleotide sequence ID" value="NZ_JANRMI010000001.1"/>
</dbReference>
<sequence>MSFKRLLPLALIFLSASAEARIFDLGRENIAAYFGFTGGTSAVGQSAFENEAGSSVTISNEVKYNYSGEFGVVYSTPIASVRFGFEFLKPQSLENLVGKNATTDLYTETSDILGYIPKITFDINLRKTADSRSFISATAGYATVTLKNSYTLTAAGQAAYPGMDDKMEAKGTGILYGASLGHESFLTDTTTMLFEFGYRKLNIEDLKYTRSGSYFGTAHNDGDAVLNNGSQRNIDLSGMFLGLSFRFYM</sequence>
<comment type="caution">
    <text evidence="2">The sequence shown here is derived from an EMBL/GenBank/DDBJ whole genome shotgun (WGS) entry which is preliminary data.</text>
</comment>
<feature type="chain" id="PRO_5046272113" description="Outer membrane protein beta-barrel domain-containing protein" evidence="1">
    <location>
        <begin position="21"/>
        <end position="249"/>
    </location>
</feature>
<protein>
    <recommendedName>
        <fullName evidence="4">Outer membrane protein beta-barrel domain-containing protein</fullName>
    </recommendedName>
</protein>
<accession>A0ABT6DFK9</accession>
<organism evidence="2 3">
    <name type="scientific">Bdellovibrio svalbardensis</name>
    <dbReference type="NCBI Taxonomy" id="2972972"/>
    <lineage>
        <taxon>Bacteria</taxon>
        <taxon>Pseudomonadati</taxon>
        <taxon>Bdellovibrionota</taxon>
        <taxon>Bdellovibrionia</taxon>
        <taxon>Bdellovibrionales</taxon>
        <taxon>Pseudobdellovibrionaceae</taxon>
        <taxon>Bdellovibrio</taxon>
    </lineage>
</organism>
<keyword evidence="3" id="KW-1185">Reference proteome</keyword>
<gene>
    <name evidence="2" type="ORF">NWE73_04325</name>
</gene>
<feature type="signal peptide" evidence="1">
    <location>
        <begin position="1"/>
        <end position="20"/>
    </location>
</feature>
<proteinExistence type="predicted"/>
<evidence type="ECO:0008006" key="4">
    <source>
        <dbReference type="Google" id="ProtNLM"/>
    </source>
</evidence>
<keyword evidence="1" id="KW-0732">Signal</keyword>
<evidence type="ECO:0000256" key="1">
    <source>
        <dbReference type="SAM" id="SignalP"/>
    </source>
</evidence>
<reference evidence="2" key="1">
    <citation type="submission" date="2022-08" db="EMBL/GenBank/DDBJ databases">
        <title>Novel Bdellovibrio Species Isolated from Svalbard: Designation Bdellovibrio svalbardensis.</title>
        <authorList>
            <person name="Mitchell R.J."/>
            <person name="Choi S.Y."/>
        </authorList>
    </citation>
    <scope>NUCLEOTIDE SEQUENCE</scope>
    <source>
        <strain evidence="2">PAP01</strain>
    </source>
</reference>
<dbReference type="Proteomes" id="UP001152321">
    <property type="component" value="Unassembled WGS sequence"/>
</dbReference>
<evidence type="ECO:0000313" key="2">
    <source>
        <dbReference type="EMBL" id="MDG0815578.1"/>
    </source>
</evidence>
<evidence type="ECO:0000313" key="3">
    <source>
        <dbReference type="Proteomes" id="UP001152321"/>
    </source>
</evidence>
<name>A0ABT6DFK9_9BACT</name>
<dbReference type="EMBL" id="JANRMI010000001">
    <property type="protein sequence ID" value="MDG0815578.1"/>
    <property type="molecule type" value="Genomic_DNA"/>
</dbReference>